<dbReference type="InterPro" id="IPR053910">
    <property type="entry name" value="RsmI_HTH"/>
</dbReference>
<comment type="subcellular location">
    <subcellularLocation>
        <location evidence="6">Cytoplasm</location>
    </subcellularLocation>
</comment>
<dbReference type="InterPro" id="IPR008189">
    <property type="entry name" value="rRNA_ssu_MeTfrase_I"/>
</dbReference>
<evidence type="ECO:0000256" key="5">
    <source>
        <dbReference type="ARBA" id="ARBA00022691"/>
    </source>
</evidence>
<keyword evidence="2 6" id="KW-0698">rRNA processing</keyword>
<keyword evidence="10" id="KW-1185">Reference proteome</keyword>
<keyword evidence="4 6" id="KW-0808">Transferase</keyword>
<dbReference type="SUPFAM" id="SSF53790">
    <property type="entry name" value="Tetrapyrrole methylase"/>
    <property type="match status" value="1"/>
</dbReference>
<evidence type="ECO:0000313" key="10">
    <source>
        <dbReference type="Proteomes" id="UP000477651"/>
    </source>
</evidence>
<name>A0A6L9Y4Y1_9BURK</name>
<dbReference type="HAMAP" id="MF_01877">
    <property type="entry name" value="16SrRNA_methyltr_I"/>
    <property type="match status" value="1"/>
</dbReference>
<feature type="domain" description="Tetrapyrrole methylase" evidence="7">
    <location>
        <begin position="28"/>
        <end position="230"/>
    </location>
</feature>
<keyword evidence="5 6" id="KW-0949">S-adenosyl-L-methionine</keyword>
<dbReference type="Pfam" id="PF23016">
    <property type="entry name" value="RsmI_C"/>
    <property type="match status" value="1"/>
</dbReference>
<proteinExistence type="inferred from homology"/>
<accession>A0A6L9Y4Y1</accession>
<dbReference type="PROSITE" id="PS01296">
    <property type="entry name" value="RSMI"/>
    <property type="match status" value="1"/>
</dbReference>
<sequence length="307" mass="33673">MSMCTGQFSPIIEKNIEELSRQYWSEATLYVVATPIGNLGDISLRALYTLQLVDVIACEDTRTSKALLNSWGIEKPLMAAHQHNEVQAAQQIIMRLSQGQRVALISDAGAPAVSDPGGKLVSLVKEAGFEVRAIPGASAVITALMSAGVTSDENPAFTFAGFVPPKTKARQQWFEQWAKSTAVVLMFESPHRIVDSVKDFISICGEERPLGIGRELTKRFEQVTILPAKALLAWLEEDINHQRGEFVLILPPVSDEDTIDEQMGELDRLLKVMLPVVSVKDAVSMATPLSGLSKDIVYKRALVLKDK</sequence>
<evidence type="ECO:0000256" key="2">
    <source>
        <dbReference type="ARBA" id="ARBA00022552"/>
    </source>
</evidence>
<evidence type="ECO:0000313" key="9">
    <source>
        <dbReference type="EMBL" id="NEN74858.1"/>
    </source>
</evidence>
<dbReference type="Gene3D" id="3.40.1010.10">
    <property type="entry name" value="Cobalt-precorrin-4 Transmethylase, Domain 1"/>
    <property type="match status" value="1"/>
</dbReference>
<dbReference type="InterPro" id="IPR014777">
    <property type="entry name" value="4pyrrole_Mease_sub1"/>
</dbReference>
<dbReference type="FunFam" id="3.40.1010.10:FF:000007">
    <property type="entry name" value="Ribosomal RNA small subunit methyltransferase I"/>
    <property type="match status" value="1"/>
</dbReference>
<dbReference type="EC" id="2.1.1.198" evidence="6"/>
<evidence type="ECO:0000256" key="6">
    <source>
        <dbReference type="HAMAP-Rule" id="MF_01877"/>
    </source>
</evidence>
<evidence type="ECO:0000259" key="7">
    <source>
        <dbReference type="Pfam" id="PF00590"/>
    </source>
</evidence>
<comment type="function">
    <text evidence="6">Catalyzes the 2'-O-methylation of the ribose of cytidine 1402 (C1402) in 16S rRNA.</text>
</comment>
<dbReference type="InterPro" id="IPR035996">
    <property type="entry name" value="4pyrrol_Methylase_sf"/>
</dbReference>
<dbReference type="InterPro" id="IPR018063">
    <property type="entry name" value="SAM_MeTrfase_RsmI_CS"/>
</dbReference>
<evidence type="ECO:0000256" key="4">
    <source>
        <dbReference type="ARBA" id="ARBA00022679"/>
    </source>
</evidence>
<evidence type="ECO:0000259" key="8">
    <source>
        <dbReference type="Pfam" id="PF23016"/>
    </source>
</evidence>
<comment type="catalytic activity">
    <reaction evidence="6">
        <text>cytidine(1402) in 16S rRNA + S-adenosyl-L-methionine = 2'-O-methylcytidine(1402) in 16S rRNA + S-adenosyl-L-homocysteine + H(+)</text>
        <dbReference type="Rhea" id="RHEA:42924"/>
        <dbReference type="Rhea" id="RHEA-COMP:10285"/>
        <dbReference type="Rhea" id="RHEA-COMP:10286"/>
        <dbReference type="ChEBI" id="CHEBI:15378"/>
        <dbReference type="ChEBI" id="CHEBI:57856"/>
        <dbReference type="ChEBI" id="CHEBI:59789"/>
        <dbReference type="ChEBI" id="CHEBI:74495"/>
        <dbReference type="ChEBI" id="CHEBI:82748"/>
        <dbReference type="EC" id="2.1.1.198"/>
    </reaction>
</comment>
<dbReference type="Pfam" id="PF00590">
    <property type="entry name" value="TP_methylase"/>
    <property type="match status" value="1"/>
</dbReference>
<gene>
    <name evidence="6 9" type="primary">rsmI</name>
    <name evidence="9" type="ORF">F9B74_00735</name>
</gene>
<reference evidence="9 10" key="1">
    <citation type="submission" date="2020-02" db="EMBL/GenBank/DDBJ databases">
        <title>Pelistega sp. NLN82 were isolated from wild rodents of the Hainan Island.</title>
        <authorList>
            <person name="Niu N."/>
            <person name="Zhou J."/>
        </authorList>
    </citation>
    <scope>NUCLEOTIDE SEQUENCE [LARGE SCALE GENOMIC DNA]</scope>
    <source>
        <strain evidence="9 10">NLN82</strain>
    </source>
</reference>
<dbReference type="PANTHER" id="PTHR46111">
    <property type="entry name" value="RIBOSOMAL RNA SMALL SUBUNIT METHYLTRANSFERASE I"/>
    <property type="match status" value="1"/>
</dbReference>
<dbReference type="AlphaFoldDB" id="A0A6L9Y4Y1"/>
<dbReference type="InterPro" id="IPR000878">
    <property type="entry name" value="4pyrrol_Mease"/>
</dbReference>
<dbReference type="GO" id="GO:0005737">
    <property type="term" value="C:cytoplasm"/>
    <property type="evidence" value="ECO:0007669"/>
    <property type="project" value="UniProtKB-SubCell"/>
</dbReference>
<dbReference type="PANTHER" id="PTHR46111:SF1">
    <property type="entry name" value="RIBOSOMAL RNA SMALL SUBUNIT METHYLTRANSFERASE I"/>
    <property type="match status" value="1"/>
</dbReference>
<dbReference type="NCBIfam" id="TIGR00096">
    <property type="entry name" value="16S rRNA (cytidine(1402)-2'-O)-methyltransferase"/>
    <property type="match status" value="1"/>
</dbReference>
<keyword evidence="3 6" id="KW-0489">Methyltransferase</keyword>
<comment type="similarity">
    <text evidence="6">Belongs to the methyltransferase superfamily. RsmI family.</text>
</comment>
<dbReference type="EMBL" id="JAAGYR010000001">
    <property type="protein sequence ID" value="NEN74858.1"/>
    <property type="molecule type" value="Genomic_DNA"/>
</dbReference>
<dbReference type="PIRSF" id="PIRSF005917">
    <property type="entry name" value="MTase_YraL"/>
    <property type="match status" value="1"/>
</dbReference>
<feature type="domain" description="RsmI HTH" evidence="8">
    <location>
        <begin position="264"/>
        <end position="305"/>
    </location>
</feature>
<dbReference type="GO" id="GO:0070677">
    <property type="term" value="F:rRNA (cytosine-2'-O-)-methyltransferase activity"/>
    <property type="evidence" value="ECO:0007669"/>
    <property type="project" value="UniProtKB-UniRule"/>
</dbReference>
<comment type="caution">
    <text evidence="9">The sequence shown here is derived from an EMBL/GenBank/DDBJ whole genome shotgun (WGS) entry which is preliminary data.</text>
</comment>
<evidence type="ECO:0000256" key="1">
    <source>
        <dbReference type="ARBA" id="ARBA00022490"/>
    </source>
</evidence>
<keyword evidence="1 6" id="KW-0963">Cytoplasm</keyword>
<dbReference type="Proteomes" id="UP000477651">
    <property type="component" value="Unassembled WGS sequence"/>
</dbReference>
<protein>
    <recommendedName>
        <fullName evidence="6">Ribosomal RNA small subunit methyltransferase I</fullName>
        <ecNumber evidence="6">2.1.1.198</ecNumber>
    </recommendedName>
    <alternativeName>
        <fullName evidence="6">16S rRNA 2'-O-ribose C1402 methyltransferase</fullName>
    </alternativeName>
    <alternativeName>
        <fullName evidence="6">rRNA (cytidine-2'-O-)-methyltransferase RsmI</fullName>
    </alternativeName>
</protein>
<organism evidence="9 10">
    <name type="scientific">Pelistega ratti</name>
    <dbReference type="NCBI Taxonomy" id="2652177"/>
    <lineage>
        <taxon>Bacteria</taxon>
        <taxon>Pseudomonadati</taxon>
        <taxon>Pseudomonadota</taxon>
        <taxon>Betaproteobacteria</taxon>
        <taxon>Burkholderiales</taxon>
        <taxon>Alcaligenaceae</taxon>
        <taxon>Pelistega</taxon>
    </lineage>
</organism>
<dbReference type="InterPro" id="IPR014776">
    <property type="entry name" value="4pyrrole_Mease_sub2"/>
</dbReference>
<evidence type="ECO:0000256" key="3">
    <source>
        <dbReference type="ARBA" id="ARBA00022603"/>
    </source>
</evidence>
<dbReference type="Gene3D" id="3.30.950.10">
    <property type="entry name" value="Methyltransferase, Cobalt-precorrin-4 Transmethylase, Domain 2"/>
    <property type="match status" value="1"/>
</dbReference>
<dbReference type="CDD" id="cd11648">
    <property type="entry name" value="RsmI"/>
    <property type="match status" value="1"/>
</dbReference>
<dbReference type="RefSeq" id="WP_163763661.1">
    <property type="nucleotide sequence ID" value="NZ_JAAGYR010000001.1"/>
</dbReference>